<dbReference type="AlphaFoldDB" id="A0A1H6Z9E9"/>
<organism evidence="3 4">
    <name type="scientific">Demequina mangrovi</name>
    <dbReference type="NCBI Taxonomy" id="1043493"/>
    <lineage>
        <taxon>Bacteria</taxon>
        <taxon>Bacillati</taxon>
        <taxon>Actinomycetota</taxon>
        <taxon>Actinomycetes</taxon>
        <taxon>Micrococcales</taxon>
        <taxon>Demequinaceae</taxon>
        <taxon>Demequina</taxon>
    </lineage>
</organism>
<comment type="similarity">
    <text evidence="1">Belongs to the DprA/Smf family.</text>
</comment>
<name>A0A1H6Z9E9_9MICO</name>
<dbReference type="Pfam" id="PF02481">
    <property type="entry name" value="DNA_processg_A"/>
    <property type="match status" value="1"/>
</dbReference>
<evidence type="ECO:0000313" key="4">
    <source>
        <dbReference type="Proteomes" id="UP000183315"/>
    </source>
</evidence>
<proteinExistence type="inferred from homology"/>
<evidence type="ECO:0000259" key="2">
    <source>
        <dbReference type="Pfam" id="PF02481"/>
    </source>
</evidence>
<dbReference type="PANTHER" id="PTHR43022">
    <property type="entry name" value="PROTEIN SMF"/>
    <property type="match status" value="1"/>
</dbReference>
<dbReference type="Proteomes" id="UP000183315">
    <property type="component" value="Unassembled WGS sequence"/>
</dbReference>
<dbReference type="InterPro" id="IPR057666">
    <property type="entry name" value="DrpA_SLOG"/>
</dbReference>
<evidence type="ECO:0000313" key="3">
    <source>
        <dbReference type="EMBL" id="SEJ49356.1"/>
    </source>
</evidence>
<dbReference type="PANTHER" id="PTHR43022:SF1">
    <property type="entry name" value="PROTEIN SMF"/>
    <property type="match status" value="1"/>
</dbReference>
<dbReference type="GO" id="GO:0009294">
    <property type="term" value="P:DNA-mediated transformation"/>
    <property type="evidence" value="ECO:0007669"/>
    <property type="project" value="InterPro"/>
</dbReference>
<reference evidence="4" key="1">
    <citation type="submission" date="2016-10" db="EMBL/GenBank/DDBJ databases">
        <authorList>
            <person name="Varghese N."/>
        </authorList>
    </citation>
    <scope>NUCLEOTIDE SEQUENCE [LARGE SCALE GENOMIC DNA]</scope>
    <source>
        <strain evidence="4">DSM 24868</strain>
    </source>
</reference>
<dbReference type="Gene3D" id="3.40.50.450">
    <property type="match status" value="1"/>
</dbReference>
<evidence type="ECO:0000256" key="1">
    <source>
        <dbReference type="ARBA" id="ARBA00006525"/>
    </source>
</evidence>
<dbReference type="OrthoDB" id="9785707at2"/>
<dbReference type="eggNOG" id="COG0758">
    <property type="taxonomic scope" value="Bacteria"/>
</dbReference>
<keyword evidence="4" id="KW-1185">Reference proteome</keyword>
<dbReference type="EMBL" id="FNZI01000004">
    <property type="protein sequence ID" value="SEJ49356.1"/>
    <property type="molecule type" value="Genomic_DNA"/>
</dbReference>
<dbReference type="SUPFAM" id="SSF102405">
    <property type="entry name" value="MCP/YpsA-like"/>
    <property type="match status" value="1"/>
</dbReference>
<dbReference type="STRING" id="1043493.SAMN05421637_2004"/>
<gene>
    <name evidence="3" type="ORF">SAMN05421637_2004</name>
</gene>
<accession>A0A1H6Z9E9</accession>
<dbReference type="RefSeq" id="WP_042215388.1">
    <property type="nucleotide sequence ID" value="NZ_BBLU01000010.1"/>
</dbReference>
<feature type="domain" description="Smf/DprA SLOG" evidence="2">
    <location>
        <begin position="92"/>
        <end position="301"/>
    </location>
</feature>
<sequence>MTGEADAAVAWSAIAEPGDVQAAWLVAMLGHAGALAWVTHARDDRGAALAALTAEPWRIEKVMAAHGRWAPRLVGSRPEALRERAARVGARVLARGEPGWPSALAGVPLGEPHALWIRGDVDLDAAWGGSIAIVGARAATAYGEHIAAEIAAIAADRGFAVISGGAFGIDAAAHRGALAAGGETLAVLAGGVDHLYPAGNSMLLARVIDAGAVVSEVPPGFAPHRSRFLTRNRLIAAARATVVVEAGVRSGALSTARHAGEMARPVGAVPGPLTSASSAGCHRLVRDGEATLLARPADALELALPIGQEAEPEVAPGGPDFGSAHERQAYGAIPPRGAPADAVGLAAGLAPKELAAALRGLRGRGLARVSRGIWTRVAEGDRPDKKDNLLQTRSES</sequence>
<dbReference type="NCBIfam" id="TIGR00732">
    <property type="entry name" value="dprA"/>
    <property type="match status" value="1"/>
</dbReference>
<protein>
    <submittedName>
        <fullName evidence="3">DNA protecting protein DprA</fullName>
    </submittedName>
</protein>
<dbReference type="InterPro" id="IPR003488">
    <property type="entry name" value="DprA"/>
</dbReference>